<organism evidence="2">
    <name type="scientific">Symploca sp. SIO1C4</name>
    <dbReference type="NCBI Taxonomy" id="2607765"/>
    <lineage>
        <taxon>Bacteria</taxon>
        <taxon>Bacillati</taxon>
        <taxon>Cyanobacteriota</taxon>
        <taxon>Cyanophyceae</taxon>
        <taxon>Coleofasciculales</taxon>
        <taxon>Coleofasciculaceae</taxon>
        <taxon>Symploca</taxon>
    </lineage>
</organism>
<accession>A0A6B3NJQ0</accession>
<name>A0A6B3NJQ0_9CYAN</name>
<protein>
    <submittedName>
        <fullName evidence="2">Uncharacterized protein</fullName>
    </submittedName>
</protein>
<dbReference type="EMBL" id="JAAHFQ010000438">
    <property type="protein sequence ID" value="NER29831.1"/>
    <property type="molecule type" value="Genomic_DNA"/>
</dbReference>
<comment type="caution">
    <text evidence="2">The sequence shown here is derived from an EMBL/GenBank/DDBJ whole genome shotgun (WGS) entry which is preliminary data.</text>
</comment>
<evidence type="ECO:0000256" key="1">
    <source>
        <dbReference type="SAM" id="MobiDB-lite"/>
    </source>
</evidence>
<sequence>MSNKSTEKPVMIRHEALAAEIGAGYLDSILESLGKEKREEYLLLEANEIRAVRGVMKKHRIETVELAIQKLTEEVSAANGGANGNGNKGTQTQKKCDSFSGE</sequence>
<dbReference type="AlphaFoldDB" id="A0A6B3NJQ0"/>
<proteinExistence type="predicted"/>
<feature type="region of interest" description="Disordered" evidence="1">
    <location>
        <begin position="77"/>
        <end position="102"/>
    </location>
</feature>
<evidence type="ECO:0000313" key="2">
    <source>
        <dbReference type="EMBL" id="NER29831.1"/>
    </source>
</evidence>
<gene>
    <name evidence="2" type="ORF">F6J89_19980</name>
</gene>
<reference evidence="2" key="1">
    <citation type="submission" date="2019-11" db="EMBL/GenBank/DDBJ databases">
        <title>Genomic insights into an expanded diversity of filamentous marine cyanobacteria reveals the extraordinary biosynthetic potential of Moorea and Okeania.</title>
        <authorList>
            <person name="Ferreira Leao T."/>
            <person name="Wang M."/>
            <person name="Moss N."/>
            <person name="Da Silva R."/>
            <person name="Sanders J."/>
            <person name="Nurk S."/>
            <person name="Gurevich A."/>
            <person name="Humphrey G."/>
            <person name="Reher R."/>
            <person name="Zhu Q."/>
            <person name="Belda-Ferre P."/>
            <person name="Glukhov E."/>
            <person name="Rex R."/>
            <person name="Dorrestein P.C."/>
            <person name="Knight R."/>
            <person name="Pevzner P."/>
            <person name="Gerwick W.H."/>
            <person name="Gerwick L."/>
        </authorList>
    </citation>
    <scope>NUCLEOTIDE SEQUENCE</scope>
    <source>
        <strain evidence="2">SIO1C4</strain>
    </source>
</reference>